<dbReference type="NCBIfam" id="TIGR00732">
    <property type="entry name" value="dprA"/>
    <property type="match status" value="1"/>
</dbReference>
<dbReference type="Gene3D" id="1.10.10.10">
    <property type="entry name" value="Winged helix-like DNA-binding domain superfamily/Winged helix DNA-binding domain"/>
    <property type="match status" value="1"/>
</dbReference>
<dbReference type="GO" id="GO:0009294">
    <property type="term" value="P:DNA-mediated transformation"/>
    <property type="evidence" value="ECO:0007669"/>
    <property type="project" value="InterPro"/>
</dbReference>
<dbReference type="EMBL" id="MHSU01000037">
    <property type="protein sequence ID" value="OHA49154.1"/>
    <property type="molecule type" value="Genomic_DNA"/>
</dbReference>
<dbReference type="Proteomes" id="UP000178646">
    <property type="component" value="Unassembled WGS sequence"/>
</dbReference>
<evidence type="ECO:0000259" key="2">
    <source>
        <dbReference type="Pfam" id="PF02481"/>
    </source>
</evidence>
<gene>
    <name evidence="3" type="ORF">A2W59_01970</name>
</gene>
<name>A0A1G2PLE5_9BACT</name>
<dbReference type="InterPro" id="IPR057666">
    <property type="entry name" value="DrpA_SLOG"/>
</dbReference>
<evidence type="ECO:0000313" key="4">
    <source>
        <dbReference type="Proteomes" id="UP000178646"/>
    </source>
</evidence>
<dbReference type="AlphaFoldDB" id="A0A1G2PLE5"/>
<dbReference type="PANTHER" id="PTHR43022:SF1">
    <property type="entry name" value="PROTEIN SMF"/>
    <property type="match status" value="1"/>
</dbReference>
<sequence length="285" mass="30765">MRRKILKPKDFPALLKQIPDPPELLYMEGELPPEDAIYLAVVGARRFTTYGKEACEKIISGLNNKNRQIVIVSGLAIGIDGIAHKAALKSGLKTIAIPGSGLDDKVLHPHSNLKLSKEIKESGGCLISELDWGMPAGVHTFPSRNRIIAGMSHAVLVIEAAEKSGTLITADLATQYNRDVFAVPGSIFSQNSTGTNRLIKAGAALITSAEDIFDAFGLPKEKENLKLNLDFTPVEEKIYSLLVEPIEKDELVRKSGLPPAQANATISMMILNGLIKESGGEIFKA</sequence>
<dbReference type="Gene3D" id="3.40.50.450">
    <property type="match status" value="1"/>
</dbReference>
<comment type="caution">
    <text evidence="3">The sequence shown here is derived from an EMBL/GenBank/DDBJ whole genome shotgun (WGS) entry which is preliminary data.</text>
</comment>
<dbReference type="SUPFAM" id="SSF102405">
    <property type="entry name" value="MCP/YpsA-like"/>
    <property type="match status" value="1"/>
</dbReference>
<dbReference type="Pfam" id="PF02481">
    <property type="entry name" value="DNA_processg_A"/>
    <property type="match status" value="1"/>
</dbReference>
<feature type="domain" description="Smf/DprA SLOG" evidence="2">
    <location>
        <begin position="8"/>
        <end position="216"/>
    </location>
</feature>
<comment type="similarity">
    <text evidence="1">Belongs to the DprA/Smf family.</text>
</comment>
<reference evidence="3 4" key="1">
    <citation type="journal article" date="2016" name="Nat. Commun.">
        <title>Thousands of microbial genomes shed light on interconnected biogeochemical processes in an aquifer system.</title>
        <authorList>
            <person name="Anantharaman K."/>
            <person name="Brown C.T."/>
            <person name="Hug L.A."/>
            <person name="Sharon I."/>
            <person name="Castelle C.J."/>
            <person name="Probst A.J."/>
            <person name="Thomas B.C."/>
            <person name="Singh A."/>
            <person name="Wilkins M.J."/>
            <person name="Karaoz U."/>
            <person name="Brodie E.L."/>
            <person name="Williams K.H."/>
            <person name="Hubbard S.S."/>
            <person name="Banfield J.F."/>
        </authorList>
    </citation>
    <scope>NUCLEOTIDE SEQUENCE [LARGE SCALE GENOMIC DNA]</scope>
</reference>
<accession>A0A1G2PLE5</accession>
<organism evidence="3 4">
    <name type="scientific">Candidatus Terrybacteria bacterium RIFCSPHIGHO2_02_41_19</name>
    <dbReference type="NCBI Taxonomy" id="1802364"/>
    <lineage>
        <taxon>Bacteria</taxon>
        <taxon>Candidatus Terryibacteriota</taxon>
    </lineage>
</organism>
<dbReference type="InterPro" id="IPR036388">
    <property type="entry name" value="WH-like_DNA-bd_sf"/>
</dbReference>
<dbReference type="InterPro" id="IPR003488">
    <property type="entry name" value="DprA"/>
</dbReference>
<proteinExistence type="inferred from homology"/>
<dbReference type="PANTHER" id="PTHR43022">
    <property type="entry name" value="PROTEIN SMF"/>
    <property type="match status" value="1"/>
</dbReference>
<evidence type="ECO:0000256" key="1">
    <source>
        <dbReference type="ARBA" id="ARBA00006525"/>
    </source>
</evidence>
<protein>
    <submittedName>
        <fullName evidence="3">DNA protecting protein DprA</fullName>
    </submittedName>
</protein>
<evidence type="ECO:0000313" key="3">
    <source>
        <dbReference type="EMBL" id="OHA49154.1"/>
    </source>
</evidence>